<evidence type="ECO:0000256" key="2">
    <source>
        <dbReference type="ARBA" id="ARBA00004424"/>
    </source>
</evidence>
<keyword evidence="8 18" id="KW-0812">Transmembrane</keyword>
<evidence type="ECO:0000313" key="22">
    <source>
        <dbReference type="Proteomes" id="UP000186698"/>
    </source>
</evidence>
<dbReference type="Proteomes" id="UP000186698">
    <property type="component" value="Chromosome 6L"/>
</dbReference>
<dbReference type="GO" id="GO:0016324">
    <property type="term" value="C:apical plasma membrane"/>
    <property type="evidence" value="ECO:0000318"/>
    <property type="project" value="GO_Central"/>
</dbReference>
<dbReference type="Gene3D" id="6.10.140.1330">
    <property type="match status" value="1"/>
</dbReference>
<evidence type="ECO:0000256" key="13">
    <source>
        <dbReference type="ARBA" id="ARBA00023065"/>
    </source>
</evidence>
<proteinExistence type="inferred from homology"/>
<reference evidence="23" key="1">
    <citation type="submission" date="2025-08" db="UniProtKB">
        <authorList>
            <consortium name="RefSeq"/>
        </authorList>
    </citation>
    <scope>IDENTIFICATION</scope>
    <source>
        <strain evidence="23">J_2021</strain>
        <tissue evidence="23">Erythrocytes</tissue>
    </source>
</reference>
<feature type="signal peptide" evidence="20">
    <location>
        <begin position="1"/>
        <end position="15"/>
    </location>
</feature>
<keyword evidence="5 18" id="KW-0050">Antiport</keyword>
<comment type="function">
    <text evidence="16">Plasma membrane Na(+)/H(+) antiporter. Exchanges intracellular H(+) ions for extracellular Na(+) in 1:1 stoichiometry, playing a key role in salt and fluid absorption and pH homeostasis. Major apical Na(+)/H(+) exchanger in kidney and intestine playing an important role in renal and intestine Na(+) absorption and blood pressure regulation.</text>
</comment>
<evidence type="ECO:0000256" key="7">
    <source>
        <dbReference type="ARBA" id="ARBA00022553"/>
    </source>
</evidence>
<feature type="transmembrane region" description="Helical" evidence="19">
    <location>
        <begin position="401"/>
        <end position="422"/>
    </location>
</feature>
<feature type="transmembrane region" description="Helical" evidence="19">
    <location>
        <begin position="249"/>
        <end position="270"/>
    </location>
</feature>
<dbReference type="NCBIfam" id="TIGR00840">
    <property type="entry name" value="b_cpa1"/>
    <property type="match status" value="1"/>
</dbReference>
<accession>A0A8J1KXW9</accession>
<dbReference type="KEGG" id="xla:108719058"/>
<evidence type="ECO:0000256" key="20">
    <source>
        <dbReference type="SAM" id="SignalP"/>
    </source>
</evidence>
<dbReference type="InterPro" id="IPR018422">
    <property type="entry name" value="Cation/H_exchanger_CPA1"/>
</dbReference>
<comment type="catalytic activity">
    <reaction evidence="17">
        <text>Na(+)(in) + H(+)(out) = Na(+)(out) + H(+)(in)</text>
        <dbReference type="Rhea" id="RHEA:29419"/>
        <dbReference type="ChEBI" id="CHEBI:15378"/>
        <dbReference type="ChEBI" id="CHEBI:29101"/>
    </reaction>
</comment>
<keyword evidence="10" id="KW-0967">Endosome</keyword>
<keyword evidence="14 19" id="KW-0472">Membrane</keyword>
<evidence type="ECO:0000259" key="21">
    <source>
        <dbReference type="Pfam" id="PF00999"/>
    </source>
</evidence>
<evidence type="ECO:0000256" key="5">
    <source>
        <dbReference type="ARBA" id="ARBA00022449"/>
    </source>
</evidence>
<evidence type="ECO:0000256" key="19">
    <source>
        <dbReference type="SAM" id="Phobius"/>
    </source>
</evidence>
<organism evidence="22 23">
    <name type="scientific">Xenopus laevis</name>
    <name type="common">African clawed frog</name>
    <dbReference type="NCBI Taxonomy" id="8355"/>
    <lineage>
        <taxon>Eukaryota</taxon>
        <taxon>Metazoa</taxon>
        <taxon>Chordata</taxon>
        <taxon>Craniata</taxon>
        <taxon>Vertebrata</taxon>
        <taxon>Euteleostomi</taxon>
        <taxon>Amphibia</taxon>
        <taxon>Batrachia</taxon>
        <taxon>Anura</taxon>
        <taxon>Pipoidea</taxon>
        <taxon>Pipidae</taxon>
        <taxon>Xenopodinae</taxon>
        <taxon>Xenopus</taxon>
        <taxon>Xenopus</taxon>
    </lineage>
</organism>
<feature type="transmembrane region" description="Helical" evidence="19">
    <location>
        <begin position="112"/>
        <end position="129"/>
    </location>
</feature>
<evidence type="ECO:0000256" key="14">
    <source>
        <dbReference type="ARBA" id="ARBA00023136"/>
    </source>
</evidence>
<evidence type="ECO:0000256" key="18">
    <source>
        <dbReference type="RuleBase" id="RU003722"/>
    </source>
</evidence>
<dbReference type="InterPro" id="IPR006153">
    <property type="entry name" value="Cation/H_exchanger_TM"/>
</dbReference>
<dbReference type="RefSeq" id="XP_041422151.1">
    <property type="nucleotide sequence ID" value="XM_041566217.1"/>
</dbReference>
<keyword evidence="15 18" id="KW-0739">Sodium transport</keyword>
<dbReference type="GO" id="GO:0005886">
    <property type="term" value="C:plasma membrane"/>
    <property type="evidence" value="ECO:0000318"/>
    <property type="project" value="GO_Central"/>
</dbReference>
<feature type="transmembrane region" description="Helical" evidence="19">
    <location>
        <begin position="54"/>
        <end position="72"/>
    </location>
</feature>
<dbReference type="GO" id="GO:0071805">
    <property type="term" value="P:potassium ion transmembrane transport"/>
    <property type="evidence" value="ECO:0000318"/>
    <property type="project" value="GO_Central"/>
</dbReference>
<keyword evidence="13 18" id="KW-0406">Ion transport</keyword>
<dbReference type="PANTHER" id="PTHR10110:SF90">
    <property type="entry name" value="SODIUM_HYDROGEN EXCHANGER 3"/>
    <property type="match status" value="1"/>
</dbReference>
<evidence type="ECO:0000256" key="17">
    <source>
        <dbReference type="ARBA" id="ARBA00047524"/>
    </source>
</evidence>
<dbReference type="GO" id="GO:0015386">
    <property type="term" value="F:potassium:proton antiporter activity"/>
    <property type="evidence" value="ECO:0000318"/>
    <property type="project" value="GO_Central"/>
</dbReference>
<keyword evidence="9 20" id="KW-0732">Signal</keyword>
<keyword evidence="4 18" id="KW-0813">Transport</keyword>
<dbReference type="GO" id="GO:0015385">
    <property type="term" value="F:sodium:proton antiporter activity"/>
    <property type="evidence" value="ECO:0000318"/>
    <property type="project" value="GO_Central"/>
</dbReference>
<evidence type="ECO:0000256" key="4">
    <source>
        <dbReference type="ARBA" id="ARBA00022448"/>
    </source>
</evidence>
<feature type="transmembrane region" description="Helical" evidence="19">
    <location>
        <begin position="434"/>
        <end position="454"/>
    </location>
</feature>
<feature type="transmembrane region" description="Helical" evidence="19">
    <location>
        <begin position="368"/>
        <end position="389"/>
    </location>
</feature>
<dbReference type="OrthoDB" id="196264at2759"/>
<dbReference type="GeneID" id="108719058"/>
<feature type="transmembrane region" description="Helical" evidence="19">
    <location>
        <begin position="205"/>
        <end position="229"/>
    </location>
</feature>
<gene>
    <name evidence="23" type="primary">slc9a3.L</name>
</gene>
<dbReference type="PANTHER" id="PTHR10110">
    <property type="entry name" value="SODIUM/HYDROGEN EXCHANGER"/>
    <property type="match status" value="1"/>
</dbReference>
<feature type="chain" id="PRO_5035227388" description="Sodium/hydrogen exchanger" evidence="20">
    <location>
        <begin position="16"/>
        <end position="827"/>
    </location>
</feature>
<dbReference type="PRINTS" id="PR01084">
    <property type="entry name" value="NAHEXCHNGR"/>
</dbReference>
<keyword evidence="6" id="KW-1003">Cell membrane</keyword>
<keyword evidence="11 19" id="KW-1133">Transmembrane helix</keyword>
<evidence type="ECO:0000256" key="12">
    <source>
        <dbReference type="ARBA" id="ARBA00023053"/>
    </source>
</evidence>
<feature type="domain" description="Cation/H+ exchanger transmembrane" evidence="21">
    <location>
        <begin position="60"/>
        <end position="460"/>
    </location>
</feature>
<feature type="transmembrane region" description="Helical" evidence="19">
    <location>
        <begin position="79"/>
        <end position="100"/>
    </location>
</feature>
<dbReference type="GO" id="GO:0031901">
    <property type="term" value="C:early endosome membrane"/>
    <property type="evidence" value="ECO:0007669"/>
    <property type="project" value="UniProtKB-SubCell"/>
</dbReference>
<dbReference type="InterPro" id="IPR018410">
    <property type="entry name" value="Na/H_exchanger_3/5"/>
</dbReference>
<evidence type="ECO:0000313" key="23">
    <source>
        <dbReference type="RefSeq" id="XP_041422151.1"/>
    </source>
</evidence>
<dbReference type="GO" id="GO:0051453">
    <property type="term" value="P:regulation of intracellular pH"/>
    <property type="evidence" value="ECO:0000318"/>
    <property type="project" value="GO_Central"/>
</dbReference>
<keyword evidence="12" id="KW-0915">Sodium</keyword>
<protein>
    <recommendedName>
        <fullName evidence="18">Sodium/hydrogen exchanger</fullName>
    </recommendedName>
</protein>
<feature type="transmembrane region" description="Helical" evidence="19">
    <location>
        <begin position="342"/>
        <end position="362"/>
    </location>
</feature>
<dbReference type="AlphaFoldDB" id="A0A8J1KXW9"/>
<dbReference type="CTD" id="108719058"/>
<feature type="transmembrane region" description="Helical" evidence="19">
    <location>
        <begin position="141"/>
        <end position="164"/>
    </location>
</feature>
<dbReference type="GO" id="GO:0031526">
    <property type="term" value="C:brush border membrane"/>
    <property type="evidence" value="ECO:0000318"/>
    <property type="project" value="GO_Central"/>
</dbReference>
<evidence type="ECO:0000256" key="3">
    <source>
        <dbReference type="ARBA" id="ARBA00004520"/>
    </source>
</evidence>
<comment type="subcellular location">
    <subcellularLocation>
        <location evidence="2">Apical cell membrane</location>
        <topology evidence="2">Multi-pass membrane protein</topology>
    </subcellularLocation>
    <subcellularLocation>
        <location evidence="3">Early endosome membrane</location>
        <topology evidence="3">Multi-pass membrane protein</topology>
    </subcellularLocation>
    <subcellularLocation>
        <location evidence="1">Recycling endosome membrane</location>
        <topology evidence="1">Multi-pass membrane protein</topology>
    </subcellularLocation>
</comment>
<comment type="similarity">
    <text evidence="18">Belongs to the monovalent cation:proton antiporter 1 (CPA1) transporter (TC 2.A.36) family.</text>
</comment>
<evidence type="ECO:0000256" key="11">
    <source>
        <dbReference type="ARBA" id="ARBA00022989"/>
    </source>
</evidence>
<evidence type="ECO:0000256" key="8">
    <source>
        <dbReference type="ARBA" id="ARBA00022692"/>
    </source>
</evidence>
<evidence type="ECO:0000256" key="16">
    <source>
        <dbReference type="ARBA" id="ARBA00045831"/>
    </source>
</evidence>
<evidence type="ECO:0000256" key="10">
    <source>
        <dbReference type="ARBA" id="ARBA00022753"/>
    </source>
</evidence>
<feature type="transmembrane region" description="Helical" evidence="19">
    <location>
        <begin position="176"/>
        <end position="198"/>
    </location>
</feature>
<dbReference type="InterPro" id="IPR004709">
    <property type="entry name" value="NaH_exchanger"/>
</dbReference>
<evidence type="ECO:0000256" key="15">
    <source>
        <dbReference type="ARBA" id="ARBA00023201"/>
    </source>
</evidence>
<sequence length="827" mass="93075">MLLLFVGSMASPVMAQVRTDGLDVNGEQSGGGHGDAPTSLQIVTFKWHHVQDPYIIALWILVASLAKIVFHISHKVTSLVPESCLLIVLGLLLGGIVWAADHIASFTLTPTIFFFYLLPPIVLDAGYFMPNRLFFENLGTILLYAVIGTVWNAATTGLSLYGVYLTGIMGYLDIGVLDFLLFGSLIAAVDPVAVLAVFEEVHVNDVLFIIVFGESLLNDAVTVVLYNVFDSFVAIGGANVTAEDCVKGVVSFFVVSIGGTLVGIIFAYILSLVTRFTKHVRIIEPGFIFIISYLSYLTSEMLSLSAILAITFCGIFCQKYVKANISEQSATTVRYTMKMLASGAETIIFMFLGISAVDPNIWTWNTAFILLTLVFISVYRVIGVVIQTWILNRYRMVQLEIIDQVVMSYGGLRGAVAFALVALLDKNRVKEKNLFVSTTIIVVYFTVIFQGLTIKPLVQWLKVKRSEHRERKLNEKLHGRAFDHICSAIEDVSGQIGHNYMRDKISNFDSKFLSKIFMRKSAQQKQDRILNVFHELNMKDAISYVAEGERRGSLAFIRSSSTENMANVDFSSPRPSLSEPSVSYLLRENISAVCLDMQALEQRRKSVRDIEDILSHHTLQQYLYKPRRQQKHLYSRHEVTVDEDEKQAKEIFQRTMKKRLESFKTTKFGRKHVKKINKNYKKDFGQRRSSTMTMLPNGNISNNMTVHDIETYDEEKTMEYDPEMNNCITFFASLADSKGQIDTGLGIDNPVFSANEEENISLNFAPWFSSEDAVAPSQRARVQIPYSPNNFRRLTPLRISNKSVDSFLTADIAEEQPRSFLPESTNM</sequence>
<evidence type="ECO:0000256" key="9">
    <source>
        <dbReference type="ARBA" id="ARBA00022729"/>
    </source>
</evidence>
<dbReference type="GO" id="GO:0055038">
    <property type="term" value="C:recycling endosome membrane"/>
    <property type="evidence" value="ECO:0007669"/>
    <property type="project" value="UniProtKB-SubCell"/>
</dbReference>
<dbReference type="PRINTS" id="PR01087">
    <property type="entry name" value="NAHEXCHNGR3"/>
</dbReference>
<keyword evidence="7" id="KW-0597">Phosphoprotein</keyword>
<name>A0A8J1KXW9_XENLA</name>
<evidence type="ECO:0000256" key="6">
    <source>
        <dbReference type="ARBA" id="ARBA00022475"/>
    </source>
</evidence>
<keyword evidence="22" id="KW-1185">Reference proteome</keyword>
<evidence type="ECO:0000256" key="1">
    <source>
        <dbReference type="ARBA" id="ARBA00004195"/>
    </source>
</evidence>
<dbReference type="GO" id="GO:0098719">
    <property type="term" value="P:sodium ion import across plasma membrane"/>
    <property type="evidence" value="ECO:0000318"/>
    <property type="project" value="GO_Central"/>
</dbReference>
<dbReference type="Pfam" id="PF00999">
    <property type="entry name" value="Na_H_Exchanger"/>
    <property type="match status" value="1"/>
</dbReference>